<dbReference type="SUPFAM" id="SSF52540">
    <property type="entry name" value="P-loop containing nucleoside triphosphate hydrolases"/>
    <property type="match status" value="1"/>
</dbReference>
<dbReference type="Pfam" id="PF12862">
    <property type="entry name" value="ANAPC5"/>
    <property type="match status" value="1"/>
</dbReference>
<dbReference type="InterPro" id="IPR019734">
    <property type="entry name" value="TPR_rpt"/>
</dbReference>
<protein>
    <recommendedName>
        <fullName evidence="6">TPR-like protein</fullName>
    </recommendedName>
</protein>
<dbReference type="Proteomes" id="UP001498398">
    <property type="component" value="Unassembled WGS sequence"/>
</dbReference>
<dbReference type="Pfam" id="PF13374">
    <property type="entry name" value="TPR_10"/>
    <property type="match status" value="4"/>
</dbReference>
<evidence type="ECO:0000259" key="3">
    <source>
        <dbReference type="Pfam" id="PF24883"/>
    </source>
</evidence>
<dbReference type="InterPro" id="IPR027417">
    <property type="entry name" value="P-loop_NTPase"/>
</dbReference>
<dbReference type="Gene3D" id="1.20.930.20">
    <property type="entry name" value="Adaptor protein Cbl, N-terminal domain"/>
    <property type="match status" value="1"/>
</dbReference>
<evidence type="ECO:0000313" key="5">
    <source>
        <dbReference type="Proteomes" id="UP001498398"/>
    </source>
</evidence>
<dbReference type="InterPro" id="IPR036537">
    <property type="entry name" value="Adaptor_Cbl_N_dom_sf"/>
</dbReference>
<dbReference type="InterPro" id="IPR056884">
    <property type="entry name" value="NPHP3-like_N"/>
</dbReference>
<dbReference type="Gene3D" id="1.25.40.10">
    <property type="entry name" value="Tetratricopeptide repeat domain"/>
    <property type="match status" value="3"/>
</dbReference>
<reference evidence="4 5" key="1">
    <citation type="submission" date="2024-01" db="EMBL/GenBank/DDBJ databases">
        <title>A draft genome for the cacao thread blight pathogen Marasmiellus scandens.</title>
        <authorList>
            <person name="Baruah I.K."/>
            <person name="Leung J."/>
            <person name="Bukari Y."/>
            <person name="Amoako-Attah I."/>
            <person name="Meinhardt L.W."/>
            <person name="Bailey B.A."/>
            <person name="Cohen S.P."/>
        </authorList>
    </citation>
    <scope>NUCLEOTIDE SEQUENCE [LARGE SCALE GENOMIC DNA]</scope>
    <source>
        <strain evidence="4 5">GH-19</strain>
    </source>
</reference>
<keyword evidence="1" id="KW-0677">Repeat</keyword>
<evidence type="ECO:0000256" key="1">
    <source>
        <dbReference type="ARBA" id="ARBA00022737"/>
    </source>
</evidence>
<dbReference type="Pfam" id="PF24883">
    <property type="entry name" value="NPHP3_N"/>
    <property type="match status" value="1"/>
</dbReference>
<dbReference type="CDD" id="cd21037">
    <property type="entry name" value="MLKL_NTD"/>
    <property type="match status" value="1"/>
</dbReference>
<evidence type="ECO:0000259" key="2">
    <source>
        <dbReference type="Pfam" id="PF12862"/>
    </source>
</evidence>
<gene>
    <name evidence="4" type="ORF">VKT23_009344</name>
</gene>
<dbReference type="InterPro" id="IPR059179">
    <property type="entry name" value="MLKL-like_MCAfunc"/>
</dbReference>
<dbReference type="SMART" id="SM00028">
    <property type="entry name" value="TPR"/>
    <property type="match status" value="6"/>
</dbReference>
<accession>A0ABR1JHL1</accession>
<evidence type="ECO:0008006" key="6">
    <source>
        <dbReference type="Google" id="ProtNLM"/>
    </source>
</evidence>
<feature type="domain" description="Nephrocystin 3-like N-terminal" evidence="3">
    <location>
        <begin position="210"/>
        <end position="368"/>
    </location>
</feature>
<feature type="domain" description="Anaphase-promoting complex subunit 5" evidence="2">
    <location>
        <begin position="1108"/>
        <end position="1148"/>
    </location>
</feature>
<dbReference type="SUPFAM" id="SSF48452">
    <property type="entry name" value="TPR-like"/>
    <property type="match status" value="2"/>
</dbReference>
<comment type="caution">
    <text evidence="4">The sequence shown here is derived from an EMBL/GenBank/DDBJ whole genome shotgun (WGS) entry which is preliminary data.</text>
</comment>
<proteinExistence type="predicted"/>
<dbReference type="Gene3D" id="3.40.50.300">
    <property type="entry name" value="P-loop containing nucleotide triphosphate hydrolases"/>
    <property type="match status" value="1"/>
</dbReference>
<dbReference type="InterPro" id="IPR011990">
    <property type="entry name" value="TPR-like_helical_dom_sf"/>
</dbReference>
<dbReference type="PANTHER" id="PTHR10039:SF5">
    <property type="entry name" value="NACHT DOMAIN-CONTAINING PROTEIN"/>
    <property type="match status" value="1"/>
</dbReference>
<name>A0ABR1JHL1_9AGAR</name>
<evidence type="ECO:0000313" key="4">
    <source>
        <dbReference type="EMBL" id="KAK7460625.1"/>
    </source>
</evidence>
<organism evidence="4 5">
    <name type="scientific">Marasmiellus scandens</name>
    <dbReference type="NCBI Taxonomy" id="2682957"/>
    <lineage>
        <taxon>Eukaryota</taxon>
        <taxon>Fungi</taxon>
        <taxon>Dikarya</taxon>
        <taxon>Basidiomycota</taxon>
        <taxon>Agaricomycotina</taxon>
        <taxon>Agaricomycetes</taxon>
        <taxon>Agaricomycetidae</taxon>
        <taxon>Agaricales</taxon>
        <taxon>Marasmiineae</taxon>
        <taxon>Omphalotaceae</taxon>
        <taxon>Marasmiellus</taxon>
    </lineage>
</organism>
<dbReference type="InterPro" id="IPR026000">
    <property type="entry name" value="Apc5_dom"/>
</dbReference>
<sequence length="1188" mass="133375">MHDQNIVSQVGGIALVLLKTLESAAETFPPLKSVAGVGLTIGTLVKEFRSNQREWEEFSVYVLDVIACLVQHISTIDDETEQLRTRLDKFLACLESILLKIQGLRSKSRTKRFFTFVSDPQEIDGMRRELQQALNLFELDINLSTQFDVSRALNSLSIEDIGKVIEEANRKLGDRVVINSNLDKLLYVEGASWNKNRACLQGTRTSVIEEIMTWTRSSSSTNTAEIFLFTGVAGSGKTSLAHSIAQHCFEEKTLLSAFFFHKGTADLNAPKGLITTLARDLARVNHVIAETIALAIEDDPALPTASSLSLQFQRLIIEPLKAHPVSQPLVIVIDALEEGCNNDHDFLIILRDDIPRLPPAIRVFVTSRPDNDIMRYFPPYSLHVQRHFIDIAGRNNRVDILTYIRYRLAEIDSQSQWDLGPEWPREDLVVDLADKSEGLFIWASTVVGHIEQSISPEDTLQAISSESTINLPLGKKMDNLYAAILRRCNWDDSGFRRGYSLLMGALIVSRTPLSLSAVQQLHRASDAKLIKRVMSTLGSILPSPSDPSRPLQLLHSSFRDFVTLHAEPPYSIDEKYHSQRLAHLCLQVLNEALAVNIPGTGYLVDVKLDLDESLSVPTISSDRLSGAAWYACRFWIDHVLDVDSPSKEFTELFATFISLHLIRWVELVVALGRYREWSPVWNWMKEHLQTMPTDLEFEIKFSQSIHCASISLATMGRRREALESIRDATELRRVLFAKNRRRFLLSLSSSLDVLSRRFSALGYHDDALTIAREAVTLCKELVAERPHIHDLVLARTLMTLSHCLTHTNVQEALETIQEASVLCQGALDTNETPECQWLYAKCLYDLSLRLSDLGQEQEALENVEMAVKLLRRHYATFPSLPKPTLALSLNHLSNCLSNLGETDDALEVMEEAVKICRDLVRERPNAFNAELAMSLNNVSFRYLDTGNLEQALVMVKEASERYRALAKIYPAVFNIELAAVLNNQSNISSALGRTEDALTFVEECVQLYRRHLSRLPSRRKFEFSKALNNLSTCLSATGDGERACEVLREAIRLNESLGIQHPTETKSELAMSFTNLSSTLGDMGRKVEASEAAQRAAGLYRELAVVYPDSYQSELATALYNSAEYQSAIGQHESALEVIDEAILMYKELAEELPAVHSKDLKDAMALRSQCTDHLTIETLRVLSFASS</sequence>
<keyword evidence="5" id="KW-1185">Reference proteome</keyword>
<dbReference type="EMBL" id="JBANRG010000015">
    <property type="protein sequence ID" value="KAK7460625.1"/>
    <property type="molecule type" value="Genomic_DNA"/>
</dbReference>
<dbReference type="PANTHER" id="PTHR10039">
    <property type="entry name" value="AMELOGENIN"/>
    <property type="match status" value="1"/>
</dbReference>